<keyword evidence="2" id="KW-1185">Reference proteome</keyword>
<reference evidence="1 2" key="1">
    <citation type="submission" date="2015-10" db="EMBL/GenBank/DDBJ databases">
        <authorList>
            <person name="Ju K.-S."/>
            <person name="Doroghazi J.R."/>
            <person name="Metcalf W.W."/>
        </authorList>
    </citation>
    <scope>NUCLEOTIDE SEQUENCE [LARGE SCALE GENOMIC DNA]</scope>
    <source>
        <strain evidence="1 2">NRRL B-24793</strain>
    </source>
</reference>
<evidence type="ECO:0000313" key="1">
    <source>
        <dbReference type="EMBL" id="KUJ48028.1"/>
    </source>
</evidence>
<dbReference type="Proteomes" id="UP000053246">
    <property type="component" value="Unassembled WGS sequence"/>
</dbReference>
<gene>
    <name evidence="1" type="ORF">ADL17_02785</name>
</gene>
<protein>
    <submittedName>
        <fullName evidence="1">Uncharacterized protein</fullName>
    </submittedName>
</protein>
<dbReference type="EMBL" id="LMWI01000001">
    <property type="protein sequence ID" value="KUJ48028.1"/>
    <property type="molecule type" value="Genomic_DNA"/>
</dbReference>
<name>A0A9X0I6P5_9ACTN</name>
<evidence type="ECO:0000313" key="2">
    <source>
        <dbReference type="Proteomes" id="UP000053246"/>
    </source>
</evidence>
<comment type="caution">
    <text evidence="1">The sequence shown here is derived from an EMBL/GenBank/DDBJ whole genome shotgun (WGS) entry which is preliminary data.</text>
</comment>
<sequence>MQIPTSDTRIPTGLHILLNPTSTRLPAIAPATATADCQVPAGHRRVTVSTDLLHHSATTRGPRRRRR</sequence>
<dbReference type="AlphaFoldDB" id="A0A9X0I6P5"/>
<proteinExistence type="predicted"/>
<accession>A0A9X0I6P5</accession>
<organism evidence="1 2">
    <name type="scientific">Micromonospora maris</name>
    <dbReference type="NCBI Taxonomy" id="1003110"/>
    <lineage>
        <taxon>Bacteria</taxon>
        <taxon>Bacillati</taxon>
        <taxon>Actinomycetota</taxon>
        <taxon>Actinomycetes</taxon>
        <taxon>Micromonosporales</taxon>
        <taxon>Micromonosporaceae</taxon>
        <taxon>Micromonospora</taxon>
    </lineage>
</organism>